<feature type="region of interest" description="Disordered" evidence="2">
    <location>
        <begin position="286"/>
        <end position="310"/>
    </location>
</feature>
<evidence type="ECO:0000313" key="3">
    <source>
        <dbReference type="EMBL" id="KAG8200118.1"/>
    </source>
</evidence>
<evidence type="ECO:0000313" key="4">
    <source>
        <dbReference type="Proteomes" id="UP000827092"/>
    </source>
</evidence>
<dbReference type="CDD" id="cd00022">
    <property type="entry name" value="BIR"/>
    <property type="match status" value="3"/>
</dbReference>
<dbReference type="PROSITE" id="PS01282">
    <property type="entry name" value="BIR_REPEAT_1"/>
    <property type="match status" value="1"/>
</dbReference>
<reference evidence="3 4" key="1">
    <citation type="journal article" date="2022" name="Nat. Ecol. Evol.">
        <title>A masculinizing supergene underlies an exaggerated male reproductive morph in a spider.</title>
        <authorList>
            <person name="Hendrickx F."/>
            <person name="De Corte Z."/>
            <person name="Sonet G."/>
            <person name="Van Belleghem S.M."/>
            <person name="Kostlbacher S."/>
            <person name="Vangestel C."/>
        </authorList>
    </citation>
    <scope>NUCLEOTIDE SEQUENCE [LARGE SCALE GENOMIC DNA]</scope>
    <source>
        <strain evidence="3">W744_W776</strain>
    </source>
</reference>
<dbReference type="GO" id="GO:0006915">
    <property type="term" value="P:apoptotic process"/>
    <property type="evidence" value="ECO:0007669"/>
    <property type="project" value="UniProtKB-KW"/>
</dbReference>
<feature type="compositionally biased region" description="Low complexity" evidence="2">
    <location>
        <begin position="297"/>
        <end position="310"/>
    </location>
</feature>
<comment type="caution">
    <text evidence="3">The sequence shown here is derived from an EMBL/GenBank/DDBJ whole genome shotgun (WGS) entry which is preliminary data.</text>
</comment>
<evidence type="ECO:0000256" key="1">
    <source>
        <dbReference type="ARBA" id="ARBA00022703"/>
    </source>
</evidence>
<accession>A0AAV6VWK7</accession>
<dbReference type="InterPro" id="IPR050784">
    <property type="entry name" value="IAP"/>
</dbReference>
<gene>
    <name evidence="3" type="ORF">JTE90_018908</name>
</gene>
<dbReference type="Gene3D" id="1.10.8.10">
    <property type="entry name" value="DNA helicase RuvA subunit, C-terminal domain"/>
    <property type="match status" value="1"/>
</dbReference>
<dbReference type="InterPro" id="IPR001370">
    <property type="entry name" value="BIR_rpt"/>
</dbReference>
<keyword evidence="4" id="KW-1185">Reference proteome</keyword>
<dbReference type="Proteomes" id="UP000827092">
    <property type="component" value="Unassembled WGS sequence"/>
</dbReference>
<sequence>MSDVARVGDLEKDCCEIDLHDYAIERNYQDKMNEDQQLSSKPKDQAVHSLSEEVQDDYKYEYKRIETFSSWKVDCPVDAARLAKAGFYYSGNGDEVICFSCDGHIKNWNYGDIVQKRHLESFPNCNFVNNRSSNVPMNQNNKMNDSCKNAIKTAIDFNKMKSVDERLKSYALNWPLPCVSIRNLAEAGFFYLGYEDKVQCPFCKGILGNWKVGADPFKEHANNFPDCSNLCDILSNLNLKEDVSIENYSDDLYNKSAQNSDDLYNKSMQNSEDVCNESTQNVDDLCKKSTPNSEGLTNNSTNNTDSPSRSRLINKNQEHLKKLGVLLHKNPASPHHASYNSRLQSFASWPVSAPVTKENLAKAGFYYAGIKDHTKCFHCDGGLCNWEYGDDPWIEHARWFFNCGFLHLNKGSAFIEDCKNGYIDKVKIDVASQIPHIWSETLMLQVDKAMNSAIVKNVLETSGFPAYIIRAAVLRQIKKTNSSFSTKEDLCFAVTSLKNEMEKKPLKVDNFLEDDSKPNKVLIKEWTTDNDGKDMKLKSSYMDVSSDAMTKPSVNISDDEASFIKDQYFCIVCMEQKVHGVKQAFDSVERRWFKRRLPVEEFH</sequence>
<dbReference type="PROSITE" id="PS50143">
    <property type="entry name" value="BIR_REPEAT_2"/>
    <property type="match status" value="3"/>
</dbReference>
<name>A0AAV6VWK7_9ARAC</name>
<evidence type="ECO:0000256" key="2">
    <source>
        <dbReference type="SAM" id="MobiDB-lite"/>
    </source>
</evidence>
<dbReference type="Gene3D" id="1.10.1170.10">
    <property type="entry name" value="Inhibitor Of Apoptosis Protein (2mihbC-IAP-1), Chain A"/>
    <property type="match status" value="3"/>
</dbReference>
<dbReference type="Pfam" id="PF00653">
    <property type="entry name" value="BIR"/>
    <property type="match status" value="3"/>
</dbReference>
<dbReference type="SUPFAM" id="SSF57924">
    <property type="entry name" value="Inhibitor of apoptosis (IAP) repeat"/>
    <property type="match status" value="3"/>
</dbReference>
<dbReference type="AlphaFoldDB" id="A0AAV6VWK7"/>
<dbReference type="PANTHER" id="PTHR10044:SF139">
    <property type="entry name" value="DEATH-ASSOCIATED INHIBITOR OF APOPTOSIS 2"/>
    <property type="match status" value="1"/>
</dbReference>
<dbReference type="GO" id="GO:0005634">
    <property type="term" value="C:nucleus"/>
    <property type="evidence" value="ECO:0007669"/>
    <property type="project" value="TreeGrafter"/>
</dbReference>
<keyword evidence="1" id="KW-0053">Apoptosis</keyword>
<proteinExistence type="predicted"/>
<protein>
    <submittedName>
        <fullName evidence="3">Uncharacterized protein</fullName>
    </submittedName>
</protein>
<dbReference type="SMART" id="SM00238">
    <property type="entry name" value="BIR"/>
    <property type="match status" value="3"/>
</dbReference>
<dbReference type="FunFam" id="1.10.1170.10:FF:000003">
    <property type="entry name" value="E3 ubiquitin-protein ligase XIAP"/>
    <property type="match status" value="1"/>
</dbReference>
<dbReference type="GO" id="GO:0051726">
    <property type="term" value="P:regulation of cell cycle"/>
    <property type="evidence" value="ECO:0007669"/>
    <property type="project" value="TreeGrafter"/>
</dbReference>
<organism evidence="3 4">
    <name type="scientific">Oedothorax gibbosus</name>
    <dbReference type="NCBI Taxonomy" id="931172"/>
    <lineage>
        <taxon>Eukaryota</taxon>
        <taxon>Metazoa</taxon>
        <taxon>Ecdysozoa</taxon>
        <taxon>Arthropoda</taxon>
        <taxon>Chelicerata</taxon>
        <taxon>Arachnida</taxon>
        <taxon>Araneae</taxon>
        <taxon>Araneomorphae</taxon>
        <taxon>Entelegynae</taxon>
        <taxon>Araneoidea</taxon>
        <taxon>Linyphiidae</taxon>
        <taxon>Erigoninae</taxon>
        <taxon>Oedothorax</taxon>
    </lineage>
</organism>
<dbReference type="EMBL" id="JAFNEN010000019">
    <property type="protein sequence ID" value="KAG8200118.1"/>
    <property type="molecule type" value="Genomic_DNA"/>
</dbReference>
<dbReference type="PANTHER" id="PTHR10044">
    <property type="entry name" value="INHIBITOR OF APOPTOSIS"/>
    <property type="match status" value="1"/>
</dbReference>
<dbReference type="GO" id="GO:0005737">
    <property type="term" value="C:cytoplasm"/>
    <property type="evidence" value="ECO:0007669"/>
    <property type="project" value="TreeGrafter"/>
</dbReference>